<evidence type="ECO:0000256" key="1">
    <source>
        <dbReference type="SAM" id="MobiDB-lite"/>
    </source>
</evidence>
<dbReference type="eggNOG" id="ENOG502SVK6">
    <property type="taxonomic scope" value="Eukaryota"/>
</dbReference>
<dbReference type="RefSeq" id="XP_007523362.1">
    <property type="nucleotide sequence ID" value="XM_007523300.2"/>
</dbReference>
<gene>
    <name evidence="3" type="primary">C4H6orf141</name>
</gene>
<dbReference type="InterPro" id="IPR037739">
    <property type="entry name" value="C6orf141"/>
</dbReference>
<feature type="region of interest" description="Disordered" evidence="1">
    <location>
        <begin position="1"/>
        <end position="126"/>
    </location>
</feature>
<keyword evidence="2" id="KW-1185">Reference proteome</keyword>
<dbReference type="PANTHER" id="PTHR36880">
    <property type="entry name" value="9130008F23RIK PROTEIN"/>
    <property type="match status" value="1"/>
</dbReference>
<dbReference type="PANTHER" id="PTHR36880:SF1">
    <property type="entry name" value="9130008F23RIK PROTEIN"/>
    <property type="match status" value="1"/>
</dbReference>
<dbReference type="InParanoid" id="A0A1S2ZR98"/>
<feature type="compositionally biased region" description="Basic and acidic residues" evidence="1">
    <location>
        <begin position="67"/>
        <end position="81"/>
    </location>
</feature>
<sequence length="170" mass="18227">MNEPPPRRLGARSPRGAENPADLRPPERAPWGGGVARGFQGAPRAEPRSCGHGGGPDGAPEDGDSESWVRDKVLFLLHPERWLGTPGQPARAEGPPGEQLPGALGSQHPGLHGPPPAGPPGDRVPRPVLVRVEDYQVTREVMQTAWTRARLTTRTEERSVTAVTFRASRA</sequence>
<accession>A0A1S2ZR98</accession>
<proteinExistence type="predicted"/>
<organism evidence="2 3">
    <name type="scientific">Erinaceus europaeus</name>
    <name type="common">Western European hedgehog</name>
    <dbReference type="NCBI Taxonomy" id="9365"/>
    <lineage>
        <taxon>Eukaryota</taxon>
        <taxon>Metazoa</taxon>
        <taxon>Chordata</taxon>
        <taxon>Craniata</taxon>
        <taxon>Vertebrata</taxon>
        <taxon>Euteleostomi</taxon>
        <taxon>Mammalia</taxon>
        <taxon>Eutheria</taxon>
        <taxon>Laurasiatheria</taxon>
        <taxon>Eulipotyphla</taxon>
        <taxon>Erinaceidae</taxon>
        <taxon>Erinaceinae</taxon>
        <taxon>Erinaceus</taxon>
    </lineage>
</organism>
<dbReference type="FunCoup" id="A0A1S2ZR98">
    <property type="interactions" value="10"/>
</dbReference>
<dbReference type="OrthoDB" id="9665669at2759"/>
<dbReference type="AlphaFoldDB" id="A0A1S2ZR98"/>
<protein>
    <submittedName>
        <fullName evidence="3">Uncharacterized protein C6orf141 homolog</fullName>
    </submittedName>
</protein>
<dbReference type="Proteomes" id="UP001652624">
    <property type="component" value="Chromosome 4"/>
</dbReference>
<name>A0A1S2ZR98_ERIEU</name>
<evidence type="ECO:0000313" key="3">
    <source>
        <dbReference type="RefSeq" id="XP_007523362.1"/>
    </source>
</evidence>
<reference evidence="3" key="1">
    <citation type="submission" date="2025-08" db="UniProtKB">
        <authorList>
            <consortium name="RefSeq"/>
        </authorList>
    </citation>
    <scope>IDENTIFICATION</scope>
</reference>
<evidence type="ECO:0000313" key="2">
    <source>
        <dbReference type="Proteomes" id="UP001652624"/>
    </source>
</evidence>